<dbReference type="AlphaFoldDB" id="A0A9W8TTS6"/>
<organism evidence="1 2">
    <name type="scientific">Lentinula detonsa</name>
    <dbReference type="NCBI Taxonomy" id="2804962"/>
    <lineage>
        <taxon>Eukaryota</taxon>
        <taxon>Fungi</taxon>
        <taxon>Dikarya</taxon>
        <taxon>Basidiomycota</taxon>
        <taxon>Agaricomycotina</taxon>
        <taxon>Agaricomycetes</taxon>
        <taxon>Agaricomycetidae</taxon>
        <taxon>Agaricales</taxon>
        <taxon>Marasmiineae</taxon>
        <taxon>Omphalotaceae</taxon>
        <taxon>Lentinula</taxon>
    </lineage>
</organism>
<name>A0A9W8TTS6_9AGAR</name>
<sequence length="424" mass="46794">MSEILLDQQLPFYSPSRSPPSYSPHILDGEETLARTCRFHSSSHATGTFTKHSGDVTVVLSEQDEDANVPSYGRQGLLAGSIILDSSLKTEDIVAVVLKVEGRIKLNVSGANAVSKTVKTVDEQYELWSCHTPNSSTSAACPRLIPFSTVLPPTFKDGDREYPLPPSYEVNFTGIPGLYAKCSYAIRATVKTHGPLWDHKQTVSTPFIYRPRKRPPQPALRAAFLSSIKASPEEWFQTTSVLQARPSTKLESINANLFLPAVRSFGLQDIIPYHIQLTGPISSVKKFYSVVQYEPELSSTTSFYPSRSRSALTMGVSLCRQVRVEVKGQAVWKSSIIGNGTLTALPPSIDLMPNLSHSTQEMAIDWEGEIRCRDDIRVGHFDAGRIATSDFLVFSISSKPNFGAFNALRMIVPISLVTDTWVEH</sequence>
<keyword evidence="2" id="KW-1185">Reference proteome</keyword>
<protein>
    <submittedName>
        <fullName evidence="1">Uncharacterized protein</fullName>
    </submittedName>
</protein>
<comment type="caution">
    <text evidence="1">The sequence shown here is derived from an EMBL/GenBank/DDBJ whole genome shotgun (WGS) entry which is preliminary data.</text>
</comment>
<proteinExistence type="predicted"/>
<dbReference type="EMBL" id="JANVFU010000015">
    <property type="protein sequence ID" value="KAJ3740257.1"/>
    <property type="molecule type" value="Genomic_DNA"/>
</dbReference>
<accession>A0A9W8TTS6</accession>
<evidence type="ECO:0000313" key="1">
    <source>
        <dbReference type="EMBL" id="KAJ3740257.1"/>
    </source>
</evidence>
<dbReference type="Proteomes" id="UP001142393">
    <property type="component" value="Unassembled WGS sequence"/>
</dbReference>
<evidence type="ECO:0000313" key="2">
    <source>
        <dbReference type="Proteomes" id="UP001142393"/>
    </source>
</evidence>
<reference evidence="1 2" key="1">
    <citation type="journal article" date="2023" name="Proc. Natl. Acad. Sci. U.S.A.">
        <title>A global phylogenomic analysis of the shiitake genus Lentinula.</title>
        <authorList>
            <person name="Sierra-Patev S."/>
            <person name="Min B."/>
            <person name="Naranjo-Ortiz M."/>
            <person name="Looney B."/>
            <person name="Konkel Z."/>
            <person name="Slot J.C."/>
            <person name="Sakamoto Y."/>
            <person name="Steenwyk J.L."/>
            <person name="Rokas A."/>
            <person name="Carro J."/>
            <person name="Camarero S."/>
            <person name="Ferreira P."/>
            <person name="Molpeceres G."/>
            <person name="Ruiz-Duenas F.J."/>
            <person name="Serrano A."/>
            <person name="Henrissat B."/>
            <person name="Drula E."/>
            <person name="Hughes K.W."/>
            <person name="Mata J.L."/>
            <person name="Ishikawa N.K."/>
            <person name="Vargas-Isla R."/>
            <person name="Ushijima S."/>
            <person name="Smith C.A."/>
            <person name="Donoghue J."/>
            <person name="Ahrendt S."/>
            <person name="Andreopoulos W."/>
            <person name="He G."/>
            <person name="LaButti K."/>
            <person name="Lipzen A."/>
            <person name="Ng V."/>
            <person name="Riley R."/>
            <person name="Sandor L."/>
            <person name="Barry K."/>
            <person name="Martinez A.T."/>
            <person name="Xiao Y."/>
            <person name="Gibbons J.G."/>
            <person name="Terashima K."/>
            <person name="Grigoriev I.V."/>
            <person name="Hibbett D."/>
        </authorList>
    </citation>
    <scope>NUCLEOTIDE SEQUENCE [LARGE SCALE GENOMIC DNA]</scope>
    <source>
        <strain evidence="1 2">TFB7810</strain>
    </source>
</reference>
<gene>
    <name evidence="1" type="ORF">DFH05DRAFT_1511049</name>
</gene>